<comment type="caution">
    <text evidence="2">The sequence shown here is derived from an EMBL/GenBank/DDBJ whole genome shotgun (WGS) entry which is preliminary data.</text>
</comment>
<keyword evidence="1" id="KW-1133">Transmembrane helix</keyword>
<dbReference type="RefSeq" id="WP_376850298.1">
    <property type="nucleotide sequence ID" value="NZ_JBHSMF010000006.1"/>
</dbReference>
<name>A0ABW0NCC6_9BURK</name>
<sequence>MNQLPSTQEREIDIVLARDAGADPGTPFDASSTTVFQARMKRAPVWFCSFLAGNSREKRRLQDELARMKGAWPLLMKQRRGGKWTPEEKARLKDMVRSASAVSPYLFIWALPGSVLLLPLLAWFLDRQRKHRLRQRKS</sequence>
<organism evidence="2 3">
    <name type="scientific">Caenimonas terrae</name>
    <dbReference type="NCBI Taxonomy" id="696074"/>
    <lineage>
        <taxon>Bacteria</taxon>
        <taxon>Pseudomonadati</taxon>
        <taxon>Pseudomonadota</taxon>
        <taxon>Betaproteobacteria</taxon>
        <taxon>Burkholderiales</taxon>
        <taxon>Comamonadaceae</taxon>
        <taxon>Caenimonas</taxon>
    </lineage>
</organism>
<reference evidence="3" key="1">
    <citation type="journal article" date="2019" name="Int. J. Syst. Evol. Microbiol.">
        <title>The Global Catalogue of Microorganisms (GCM) 10K type strain sequencing project: providing services to taxonomists for standard genome sequencing and annotation.</title>
        <authorList>
            <consortium name="The Broad Institute Genomics Platform"/>
            <consortium name="The Broad Institute Genome Sequencing Center for Infectious Disease"/>
            <person name="Wu L."/>
            <person name="Ma J."/>
        </authorList>
    </citation>
    <scope>NUCLEOTIDE SEQUENCE [LARGE SCALE GENOMIC DNA]</scope>
    <source>
        <strain evidence="3">CCUG 57401</strain>
    </source>
</reference>
<dbReference type="EMBL" id="JBHSMF010000006">
    <property type="protein sequence ID" value="MFC5498239.1"/>
    <property type="molecule type" value="Genomic_DNA"/>
</dbReference>
<feature type="transmembrane region" description="Helical" evidence="1">
    <location>
        <begin position="105"/>
        <end position="125"/>
    </location>
</feature>
<keyword evidence="3" id="KW-1185">Reference proteome</keyword>
<keyword evidence="1" id="KW-0472">Membrane</keyword>
<dbReference type="Proteomes" id="UP001596037">
    <property type="component" value="Unassembled WGS sequence"/>
</dbReference>
<protein>
    <submittedName>
        <fullName evidence="2">Uncharacterized protein</fullName>
    </submittedName>
</protein>
<proteinExistence type="predicted"/>
<keyword evidence="1" id="KW-0812">Transmembrane</keyword>
<evidence type="ECO:0000313" key="3">
    <source>
        <dbReference type="Proteomes" id="UP001596037"/>
    </source>
</evidence>
<gene>
    <name evidence="2" type="ORF">ACFPOE_11905</name>
</gene>
<evidence type="ECO:0000313" key="2">
    <source>
        <dbReference type="EMBL" id="MFC5498239.1"/>
    </source>
</evidence>
<evidence type="ECO:0000256" key="1">
    <source>
        <dbReference type="SAM" id="Phobius"/>
    </source>
</evidence>
<accession>A0ABW0NCC6</accession>